<dbReference type="PANTHER" id="PTHR11142:SF22">
    <property type="entry name" value="TRNA PSEUDOURIDINE SYNTHASE A 2"/>
    <property type="match status" value="1"/>
</dbReference>
<keyword evidence="3 4" id="KW-0413">Isomerase</keyword>
<dbReference type="RefSeq" id="WP_012159534.1">
    <property type="nucleotide sequence ID" value="NC_009922.1"/>
</dbReference>
<dbReference type="SUPFAM" id="SSF55120">
    <property type="entry name" value="Pseudouridine synthase"/>
    <property type="match status" value="1"/>
</dbReference>
<evidence type="ECO:0000256" key="6">
    <source>
        <dbReference type="PIRSR" id="PIRSR001430-2"/>
    </source>
</evidence>
<evidence type="ECO:0000256" key="5">
    <source>
        <dbReference type="PIRSR" id="PIRSR001430-1"/>
    </source>
</evidence>
<evidence type="ECO:0000259" key="8">
    <source>
        <dbReference type="Pfam" id="PF01416"/>
    </source>
</evidence>
<gene>
    <name evidence="4" type="primary">truA</name>
    <name evidence="9" type="ordered locus">Clos_1682</name>
</gene>
<comment type="catalytic activity">
    <reaction evidence="4 7">
        <text>uridine(38/39/40) in tRNA = pseudouridine(38/39/40) in tRNA</text>
        <dbReference type="Rhea" id="RHEA:22376"/>
        <dbReference type="Rhea" id="RHEA-COMP:10085"/>
        <dbReference type="Rhea" id="RHEA-COMP:10087"/>
        <dbReference type="ChEBI" id="CHEBI:65314"/>
        <dbReference type="ChEBI" id="CHEBI:65315"/>
        <dbReference type="EC" id="5.4.99.12"/>
    </reaction>
</comment>
<dbReference type="PIRSF" id="PIRSF001430">
    <property type="entry name" value="tRNA_psdUrid_synth"/>
    <property type="match status" value="1"/>
</dbReference>
<dbReference type="FunFam" id="3.30.70.580:FF:000001">
    <property type="entry name" value="tRNA pseudouridine synthase A"/>
    <property type="match status" value="1"/>
</dbReference>
<comment type="function">
    <text evidence="4">Formation of pseudouridine at positions 38, 39 and 40 in the anticodon stem and loop of transfer RNAs.</text>
</comment>
<sequence>MRNIKLVIEYDGSRYDGWQRLKDSEQTIQGKIEKVLNEMTGSSVEIIGSGRTDAGVHAKNQIANFKTKSSMSIRDIHNYMNHYLPQDIVVKEVKEVSDRFHSRYNAQKKKYTYYVWNHRIPSAFQRKYSYYFPETLDLQRMEAAANQLLGTHDFIGFSSVKKAKKSTVRTIEEITIVQNNHMLEFSFIGDGFLHNMIRILMGTLLEIGTREKDISCIDEIFTSKTRAMAGKTAPAQGLFLEEVYY</sequence>
<dbReference type="InterPro" id="IPR020103">
    <property type="entry name" value="PsdUridine_synth_cat_dom_sf"/>
</dbReference>
<reference evidence="10" key="1">
    <citation type="submission" date="2007-10" db="EMBL/GenBank/DDBJ databases">
        <title>Complete genome of Alkaliphilus oremlandii OhILAs.</title>
        <authorList>
            <person name="Copeland A."/>
            <person name="Lucas S."/>
            <person name="Lapidus A."/>
            <person name="Barry K."/>
            <person name="Detter J.C."/>
            <person name="Glavina del Rio T."/>
            <person name="Hammon N."/>
            <person name="Israni S."/>
            <person name="Dalin E."/>
            <person name="Tice H."/>
            <person name="Pitluck S."/>
            <person name="Chain P."/>
            <person name="Malfatti S."/>
            <person name="Shin M."/>
            <person name="Vergez L."/>
            <person name="Schmutz J."/>
            <person name="Larimer F."/>
            <person name="Land M."/>
            <person name="Hauser L."/>
            <person name="Kyrpides N."/>
            <person name="Mikhailova N."/>
            <person name="Stolz J.F."/>
            <person name="Dawson A."/>
            <person name="Fisher E."/>
            <person name="Crable B."/>
            <person name="Perera E."/>
            <person name="Lisak J."/>
            <person name="Ranganathan M."/>
            <person name="Basu P."/>
            <person name="Richardson P."/>
        </authorList>
    </citation>
    <scope>NUCLEOTIDE SEQUENCE [LARGE SCALE GENOMIC DNA]</scope>
    <source>
        <strain evidence="10">OhILAs</strain>
    </source>
</reference>
<dbReference type="OrthoDB" id="9811823at2"/>
<feature type="active site" description="Nucleophile" evidence="4 5">
    <location>
        <position position="53"/>
    </location>
</feature>
<protein>
    <recommendedName>
        <fullName evidence="4">tRNA pseudouridine synthase A</fullName>
        <ecNumber evidence="4">5.4.99.12</ecNumber>
    </recommendedName>
    <alternativeName>
        <fullName evidence="4">tRNA pseudouridine(38-40) synthase</fullName>
    </alternativeName>
    <alternativeName>
        <fullName evidence="4">tRNA pseudouridylate synthase I</fullName>
    </alternativeName>
    <alternativeName>
        <fullName evidence="4">tRNA-uridine isomerase I</fullName>
    </alternativeName>
</protein>
<evidence type="ECO:0000256" key="7">
    <source>
        <dbReference type="RuleBase" id="RU003792"/>
    </source>
</evidence>
<dbReference type="GO" id="GO:0003723">
    <property type="term" value="F:RNA binding"/>
    <property type="evidence" value="ECO:0007669"/>
    <property type="project" value="InterPro"/>
</dbReference>
<dbReference type="HAMAP" id="MF_00171">
    <property type="entry name" value="TruA"/>
    <property type="match status" value="1"/>
</dbReference>
<dbReference type="InterPro" id="IPR020097">
    <property type="entry name" value="PsdUridine_synth_TruA_a/b_dom"/>
</dbReference>
<evidence type="ECO:0000256" key="3">
    <source>
        <dbReference type="ARBA" id="ARBA00023235"/>
    </source>
</evidence>
<dbReference type="EC" id="5.4.99.12" evidence="4"/>
<comment type="subunit">
    <text evidence="4">Homodimer.</text>
</comment>
<evidence type="ECO:0000313" key="10">
    <source>
        <dbReference type="Proteomes" id="UP000000269"/>
    </source>
</evidence>
<evidence type="ECO:0000313" key="9">
    <source>
        <dbReference type="EMBL" id="ABW19222.1"/>
    </source>
</evidence>
<feature type="domain" description="Pseudouridine synthase I TruA alpha/beta" evidence="8">
    <location>
        <begin position="144"/>
        <end position="245"/>
    </location>
</feature>
<keyword evidence="2 4" id="KW-0819">tRNA processing</keyword>
<dbReference type="GO" id="GO:0031119">
    <property type="term" value="P:tRNA pseudouridine synthesis"/>
    <property type="evidence" value="ECO:0007669"/>
    <property type="project" value="UniProtKB-UniRule"/>
</dbReference>
<dbReference type="HOGENOM" id="CLU_014673_0_1_9"/>
<name>A8MGJ9_ALKOO</name>
<dbReference type="InterPro" id="IPR001406">
    <property type="entry name" value="PsdUridine_synth_TruA"/>
</dbReference>
<evidence type="ECO:0000256" key="1">
    <source>
        <dbReference type="ARBA" id="ARBA00009375"/>
    </source>
</evidence>
<dbReference type="GO" id="GO:0160147">
    <property type="term" value="F:tRNA pseudouridine(38-40) synthase activity"/>
    <property type="evidence" value="ECO:0007669"/>
    <property type="project" value="UniProtKB-EC"/>
</dbReference>
<keyword evidence="10" id="KW-1185">Reference proteome</keyword>
<dbReference type="NCBIfam" id="TIGR00071">
    <property type="entry name" value="hisT_truA"/>
    <property type="match status" value="1"/>
</dbReference>
<dbReference type="KEGG" id="aoe:Clos_1682"/>
<dbReference type="CDD" id="cd02570">
    <property type="entry name" value="PseudoU_synth_EcTruA"/>
    <property type="match status" value="1"/>
</dbReference>
<dbReference type="InterPro" id="IPR020094">
    <property type="entry name" value="TruA/RsuA/RluB/E/F_N"/>
</dbReference>
<dbReference type="PANTHER" id="PTHR11142">
    <property type="entry name" value="PSEUDOURIDYLATE SYNTHASE"/>
    <property type="match status" value="1"/>
</dbReference>
<dbReference type="EMBL" id="CP000853">
    <property type="protein sequence ID" value="ABW19222.1"/>
    <property type="molecule type" value="Genomic_DNA"/>
</dbReference>
<dbReference type="Gene3D" id="3.30.70.580">
    <property type="entry name" value="Pseudouridine synthase I, catalytic domain, N-terminal subdomain"/>
    <property type="match status" value="1"/>
</dbReference>
<dbReference type="Proteomes" id="UP000000269">
    <property type="component" value="Chromosome"/>
</dbReference>
<accession>A8MGJ9</accession>
<feature type="binding site" evidence="4 6">
    <location>
        <position position="111"/>
    </location>
    <ligand>
        <name>substrate</name>
    </ligand>
</feature>
<dbReference type="STRING" id="350688.Clos_1682"/>
<evidence type="ECO:0000256" key="2">
    <source>
        <dbReference type="ARBA" id="ARBA00022694"/>
    </source>
</evidence>
<dbReference type="Gene3D" id="3.30.70.660">
    <property type="entry name" value="Pseudouridine synthase I, catalytic domain, C-terminal subdomain"/>
    <property type="match status" value="1"/>
</dbReference>
<organism evidence="9 10">
    <name type="scientific">Alkaliphilus oremlandii (strain OhILAs)</name>
    <name type="common">Clostridium oremlandii (strain OhILAs)</name>
    <dbReference type="NCBI Taxonomy" id="350688"/>
    <lineage>
        <taxon>Bacteria</taxon>
        <taxon>Bacillati</taxon>
        <taxon>Bacillota</taxon>
        <taxon>Clostridia</taxon>
        <taxon>Peptostreptococcales</taxon>
        <taxon>Natronincolaceae</taxon>
        <taxon>Alkaliphilus</taxon>
    </lineage>
</organism>
<dbReference type="eggNOG" id="COG0101">
    <property type="taxonomic scope" value="Bacteria"/>
</dbReference>
<comment type="caution">
    <text evidence="4">Lacks conserved residue(s) required for the propagation of feature annotation.</text>
</comment>
<dbReference type="InterPro" id="IPR020095">
    <property type="entry name" value="PsdUridine_synth_TruA_C"/>
</dbReference>
<evidence type="ECO:0000256" key="4">
    <source>
        <dbReference type="HAMAP-Rule" id="MF_00171"/>
    </source>
</evidence>
<dbReference type="AlphaFoldDB" id="A8MGJ9"/>
<comment type="similarity">
    <text evidence="1 4 7">Belongs to the tRNA pseudouridine synthase TruA family.</text>
</comment>
<feature type="domain" description="Pseudouridine synthase I TruA alpha/beta" evidence="8">
    <location>
        <begin position="8"/>
        <end position="105"/>
    </location>
</feature>
<proteinExistence type="inferred from homology"/>
<dbReference type="Pfam" id="PF01416">
    <property type="entry name" value="PseudoU_synth_1"/>
    <property type="match status" value="2"/>
</dbReference>